<dbReference type="RefSeq" id="WP_279571625.1">
    <property type="nucleotide sequence ID" value="NZ_LWID01000001.1"/>
</dbReference>
<reference evidence="1" key="1">
    <citation type="submission" date="2016-03" db="EMBL/GenBank/DDBJ databases">
        <title>Co-evolution between Pasteurellaceae and their hosts.</title>
        <authorList>
            <person name="Hansen M.J."/>
            <person name="Bojesen A.M."/>
            <person name="Planet P."/>
        </authorList>
    </citation>
    <scope>NUCLEOTIDE SEQUENCE</scope>
    <source>
        <strain evidence="1">146/S8/89</strain>
    </source>
</reference>
<keyword evidence="2" id="KW-1185">Reference proteome</keyword>
<proteinExistence type="predicted"/>
<accession>A0A9X4PLT0</accession>
<dbReference type="AlphaFoldDB" id="A0A9X4PLT0"/>
<dbReference type="EMBL" id="LWID01000001">
    <property type="protein sequence ID" value="MDG6894128.1"/>
    <property type="molecule type" value="Genomic_DNA"/>
</dbReference>
<evidence type="ECO:0000313" key="2">
    <source>
        <dbReference type="Proteomes" id="UP001155500"/>
    </source>
</evidence>
<comment type="caution">
    <text evidence="1">The sequence shown here is derived from an EMBL/GenBank/DDBJ whole genome shotgun (WGS) entry which is preliminary data.</text>
</comment>
<sequence length="66" mass="7985">MKTLKIILISLLSLFLTFVIVQHWRITGVNKLINNLDKNDERYYFNEDLIYDRFSTLEYQEKAKNT</sequence>
<protein>
    <submittedName>
        <fullName evidence="1">Uncharacterized protein</fullName>
    </submittedName>
</protein>
<evidence type="ECO:0000313" key="1">
    <source>
        <dbReference type="EMBL" id="MDG6894128.1"/>
    </source>
</evidence>
<gene>
    <name evidence="1" type="ORF">A6A20_00415</name>
</gene>
<dbReference type="Proteomes" id="UP001155500">
    <property type="component" value="Unassembled WGS sequence"/>
</dbReference>
<name>A0A9X4PLT0_9PAST</name>
<organism evidence="1 2">
    <name type="scientific">Volucribacter amazonae</name>
    <dbReference type="NCBI Taxonomy" id="256731"/>
    <lineage>
        <taxon>Bacteria</taxon>
        <taxon>Pseudomonadati</taxon>
        <taxon>Pseudomonadota</taxon>
        <taxon>Gammaproteobacteria</taxon>
        <taxon>Pasteurellales</taxon>
        <taxon>Pasteurellaceae</taxon>
        <taxon>Volucribacter</taxon>
    </lineage>
</organism>